<name>A0AAD5H1E9_9CHLO</name>
<dbReference type="AlphaFoldDB" id="A0AAD5H1E9"/>
<keyword evidence="1" id="KW-0732">Signal</keyword>
<gene>
    <name evidence="2" type="ORF">COHA_005897</name>
</gene>
<proteinExistence type="predicted"/>
<feature type="signal peptide" evidence="1">
    <location>
        <begin position="1"/>
        <end position="19"/>
    </location>
</feature>
<keyword evidence="3" id="KW-1185">Reference proteome</keyword>
<reference evidence="2" key="1">
    <citation type="submission" date="2020-11" db="EMBL/GenBank/DDBJ databases">
        <title>Chlorella ohadii genome sequencing and assembly.</title>
        <authorList>
            <person name="Murik O."/>
            <person name="Treves H."/>
            <person name="Kedem I."/>
            <person name="Shotland Y."/>
            <person name="Kaplan A."/>
        </authorList>
    </citation>
    <scope>NUCLEOTIDE SEQUENCE</scope>
    <source>
        <strain evidence="2">1</strain>
    </source>
</reference>
<evidence type="ECO:0000313" key="3">
    <source>
        <dbReference type="Proteomes" id="UP001205105"/>
    </source>
</evidence>
<evidence type="ECO:0000313" key="2">
    <source>
        <dbReference type="EMBL" id="KAI7840396.1"/>
    </source>
</evidence>
<accession>A0AAD5H1E9</accession>
<comment type="caution">
    <text evidence="2">The sequence shown here is derived from an EMBL/GenBank/DDBJ whole genome shotgun (WGS) entry which is preliminary data.</text>
</comment>
<dbReference type="EMBL" id="JADXDR010000081">
    <property type="protein sequence ID" value="KAI7840396.1"/>
    <property type="molecule type" value="Genomic_DNA"/>
</dbReference>
<feature type="chain" id="PRO_5042148785" evidence="1">
    <location>
        <begin position="20"/>
        <end position="284"/>
    </location>
</feature>
<organism evidence="2 3">
    <name type="scientific">Chlorella ohadii</name>
    <dbReference type="NCBI Taxonomy" id="2649997"/>
    <lineage>
        <taxon>Eukaryota</taxon>
        <taxon>Viridiplantae</taxon>
        <taxon>Chlorophyta</taxon>
        <taxon>core chlorophytes</taxon>
        <taxon>Trebouxiophyceae</taxon>
        <taxon>Chlorellales</taxon>
        <taxon>Chlorellaceae</taxon>
        <taxon>Chlorella clade</taxon>
        <taxon>Chlorella</taxon>
    </lineage>
</organism>
<sequence>MARATHPALLALALVLAAAAPLACRGAAAAANQSVTAVGPAVLTNCFSNAELFGFETSFAAEITNGLNYTQMGSFPTQNYTEDDFLAVPTDETKPWLSKTGATVYKANAEWMVIGQLLCTGGYPSPLPEGGDTTPPPGNITLVLTNQCSQYTYKPDASKPDSDSYYVLTDEWGTRYAQQGVENGLPQGEEAWAEFMAGVQLPPAGWKLERVPLTEEETHMVYLVRVGDACLLAIVIDNLGNRYHQLTYDVPFTEGLLGSMECPATGAVPSNVLDKLLAAPRAAA</sequence>
<evidence type="ECO:0000256" key="1">
    <source>
        <dbReference type="SAM" id="SignalP"/>
    </source>
</evidence>
<protein>
    <submittedName>
        <fullName evidence="2">Uncharacterized protein</fullName>
    </submittedName>
</protein>
<dbReference type="Proteomes" id="UP001205105">
    <property type="component" value="Unassembled WGS sequence"/>
</dbReference>